<dbReference type="Proteomes" id="UP000053555">
    <property type="component" value="Unassembled WGS sequence"/>
</dbReference>
<proteinExistence type="predicted"/>
<accession>A0A0B2PKI6</accession>
<evidence type="ECO:0000256" key="3">
    <source>
        <dbReference type="SAM" id="Phobius"/>
    </source>
</evidence>
<dbReference type="PROSITE" id="PS00962">
    <property type="entry name" value="RIBOSOMAL_S2_1"/>
    <property type="match status" value="1"/>
</dbReference>
<evidence type="ECO:0000313" key="4">
    <source>
        <dbReference type="EMBL" id="KHN09886.1"/>
    </source>
</evidence>
<gene>
    <name evidence="4" type="ORF">glysoja_034676</name>
</gene>
<dbReference type="GO" id="GO:0015935">
    <property type="term" value="C:small ribosomal subunit"/>
    <property type="evidence" value="ECO:0007669"/>
    <property type="project" value="InterPro"/>
</dbReference>
<keyword evidence="2" id="KW-0687">Ribonucleoprotein</keyword>
<feature type="transmembrane region" description="Helical" evidence="3">
    <location>
        <begin position="58"/>
        <end position="78"/>
    </location>
</feature>
<dbReference type="InterPro" id="IPR018130">
    <property type="entry name" value="Ribosomal_uS2_CS"/>
</dbReference>
<dbReference type="EMBL" id="KN664996">
    <property type="protein sequence ID" value="KHN09886.1"/>
    <property type="molecule type" value="Genomic_DNA"/>
</dbReference>
<keyword evidence="3" id="KW-0812">Transmembrane</keyword>
<keyword evidence="1 4" id="KW-0689">Ribosomal protein</keyword>
<organism evidence="4">
    <name type="scientific">Glycine soja</name>
    <name type="common">Wild soybean</name>
    <dbReference type="NCBI Taxonomy" id="3848"/>
    <lineage>
        <taxon>Eukaryota</taxon>
        <taxon>Viridiplantae</taxon>
        <taxon>Streptophyta</taxon>
        <taxon>Embryophyta</taxon>
        <taxon>Tracheophyta</taxon>
        <taxon>Spermatophyta</taxon>
        <taxon>Magnoliopsida</taxon>
        <taxon>eudicotyledons</taxon>
        <taxon>Gunneridae</taxon>
        <taxon>Pentapetalae</taxon>
        <taxon>rosids</taxon>
        <taxon>fabids</taxon>
        <taxon>Fabales</taxon>
        <taxon>Fabaceae</taxon>
        <taxon>Papilionoideae</taxon>
        <taxon>50 kb inversion clade</taxon>
        <taxon>NPAAA clade</taxon>
        <taxon>indigoferoid/millettioid clade</taxon>
        <taxon>Phaseoleae</taxon>
        <taxon>Glycine</taxon>
        <taxon>Glycine subgen. Soja</taxon>
    </lineage>
</organism>
<evidence type="ECO:0000256" key="1">
    <source>
        <dbReference type="ARBA" id="ARBA00022980"/>
    </source>
</evidence>
<feature type="transmembrane region" description="Helical" evidence="3">
    <location>
        <begin position="112"/>
        <end position="130"/>
    </location>
</feature>
<evidence type="ECO:0000256" key="2">
    <source>
        <dbReference type="ARBA" id="ARBA00023274"/>
    </source>
</evidence>
<dbReference type="Gene3D" id="3.40.50.10490">
    <property type="entry name" value="Glucose-6-phosphate isomerase like protein, domain 1"/>
    <property type="match status" value="1"/>
</dbReference>
<dbReference type="InterPro" id="IPR023591">
    <property type="entry name" value="Ribosomal_uS2_flav_dom_sf"/>
</dbReference>
<dbReference type="InterPro" id="IPR005707">
    <property type="entry name" value="Ribosomal_uS2_euk/arc"/>
</dbReference>
<keyword evidence="3" id="KW-1133">Transmembrane helix</keyword>
<dbReference type="SUPFAM" id="SSF52313">
    <property type="entry name" value="Ribosomal protein S2"/>
    <property type="match status" value="1"/>
</dbReference>
<protein>
    <submittedName>
        <fullName evidence="4">40S ribosomal protein SA</fullName>
    </submittedName>
</protein>
<keyword evidence="3" id="KW-0472">Membrane</keyword>
<dbReference type="AlphaFoldDB" id="A0A0B2PKI6"/>
<dbReference type="GO" id="GO:0003735">
    <property type="term" value="F:structural constituent of ribosome"/>
    <property type="evidence" value="ECO:0007669"/>
    <property type="project" value="InterPro"/>
</dbReference>
<sequence>MATATNVAAAPPRQLSQKEADIQMMLAANVHLGSKNCDFQMEHYIFKRRNDARSQTTNNVNCVFCSCVILFHVVFAHWPVFHVMDSNGKKFMQDDVADRIQQVVDLQNQSQTIFTLTIFMLVHFLCNLALKLG</sequence>
<reference evidence="4" key="1">
    <citation type="submission" date="2014-07" db="EMBL/GenBank/DDBJ databases">
        <title>Identification of a novel salt tolerance gene in wild soybean by whole-genome sequencing.</title>
        <authorList>
            <person name="Lam H.-M."/>
            <person name="Qi X."/>
            <person name="Li M.-W."/>
            <person name="Liu X."/>
            <person name="Xie M."/>
            <person name="Ni M."/>
            <person name="Xu X."/>
        </authorList>
    </citation>
    <scope>NUCLEOTIDE SEQUENCE [LARGE SCALE GENOMIC DNA]</scope>
    <source>
        <tissue evidence="4">Root</tissue>
    </source>
</reference>
<name>A0A0B2PKI6_GLYSO</name>
<dbReference type="GO" id="GO:0006412">
    <property type="term" value="P:translation"/>
    <property type="evidence" value="ECO:0007669"/>
    <property type="project" value="InterPro"/>
</dbReference>
<dbReference type="PANTHER" id="PTHR11489">
    <property type="entry name" value="40S RIBOSOMAL PROTEIN SA"/>
    <property type="match status" value="1"/>
</dbReference>